<sequence>VVPGAVSDLSLCSLDLDGARAHIQEQVQPPIQQLHCKEIHLVVLLALCVPSVLGLAVGKEYQPVGLGCAEVKGDGAHTFGVPLWQGKVGVRGLKGVCFLW</sequence>
<accession>A0A3Q3IHZ4</accession>
<dbReference type="Proteomes" id="UP000261600">
    <property type="component" value="Unplaced"/>
</dbReference>
<reference evidence="1" key="1">
    <citation type="submission" date="2025-08" db="UniProtKB">
        <authorList>
            <consortium name="Ensembl"/>
        </authorList>
    </citation>
    <scope>IDENTIFICATION</scope>
</reference>
<evidence type="ECO:0000313" key="2">
    <source>
        <dbReference type="Proteomes" id="UP000261600"/>
    </source>
</evidence>
<proteinExistence type="predicted"/>
<name>A0A3Q3IHZ4_MONAL</name>
<reference evidence="1" key="2">
    <citation type="submission" date="2025-09" db="UniProtKB">
        <authorList>
            <consortium name="Ensembl"/>
        </authorList>
    </citation>
    <scope>IDENTIFICATION</scope>
</reference>
<protein>
    <submittedName>
        <fullName evidence="1">Uncharacterized protein</fullName>
    </submittedName>
</protein>
<organism evidence="1 2">
    <name type="scientific">Monopterus albus</name>
    <name type="common">Swamp eel</name>
    <dbReference type="NCBI Taxonomy" id="43700"/>
    <lineage>
        <taxon>Eukaryota</taxon>
        <taxon>Metazoa</taxon>
        <taxon>Chordata</taxon>
        <taxon>Craniata</taxon>
        <taxon>Vertebrata</taxon>
        <taxon>Euteleostomi</taxon>
        <taxon>Actinopterygii</taxon>
        <taxon>Neopterygii</taxon>
        <taxon>Teleostei</taxon>
        <taxon>Neoteleostei</taxon>
        <taxon>Acanthomorphata</taxon>
        <taxon>Anabantaria</taxon>
        <taxon>Synbranchiformes</taxon>
        <taxon>Synbranchidae</taxon>
        <taxon>Monopterus</taxon>
    </lineage>
</organism>
<dbReference type="Ensembl" id="ENSMALT00000003038.1">
    <property type="protein sequence ID" value="ENSMALP00000002959.1"/>
    <property type="gene ID" value="ENSMALG00000002202.1"/>
</dbReference>
<evidence type="ECO:0000313" key="1">
    <source>
        <dbReference type="Ensembl" id="ENSMALP00000002959.1"/>
    </source>
</evidence>
<keyword evidence="2" id="KW-1185">Reference proteome</keyword>
<dbReference type="AlphaFoldDB" id="A0A3Q3IHZ4"/>